<dbReference type="PIRSF" id="PIRSF003182">
    <property type="entry name" value="ArcB"/>
    <property type="match status" value="1"/>
</dbReference>
<dbReference type="SUPFAM" id="SSF47226">
    <property type="entry name" value="Histidine-containing phosphotransfer domain, HPT domain"/>
    <property type="match status" value="1"/>
</dbReference>
<evidence type="ECO:0000256" key="15">
    <source>
        <dbReference type="PROSITE-ProRule" id="PRU00169"/>
    </source>
</evidence>
<evidence type="ECO:0000259" key="18">
    <source>
        <dbReference type="PROSITE" id="PS50110"/>
    </source>
</evidence>
<evidence type="ECO:0000259" key="17">
    <source>
        <dbReference type="PROSITE" id="PS50109"/>
    </source>
</evidence>
<accession>C9PQ68</accession>
<evidence type="ECO:0000256" key="6">
    <source>
        <dbReference type="ARBA" id="ARBA00022692"/>
    </source>
</evidence>
<feature type="transmembrane region" description="Helical" evidence="16">
    <location>
        <begin position="59"/>
        <end position="77"/>
    </location>
</feature>
<keyword evidence="11 13" id="KW-0902">Two-component regulatory system</keyword>
<dbReference type="Gene3D" id="1.20.120.160">
    <property type="entry name" value="HPT domain"/>
    <property type="match status" value="1"/>
</dbReference>
<dbReference type="CDD" id="cd00088">
    <property type="entry name" value="HPT"/>
    <property type="match status" value="1"/>
</dbReference>
<evidence type="ECO:0000256" key="14">
    <source>
        <dbReference type="PROSITE-ProRule" id="PRU00110"/>
    </source>
</evidence>
<evidence type="ECO:0000256" key="10">
    <source>
        <dbReference type="ARBA" id="ARBA00022989"/>
    </source>
</evidence>
<dbReference type="SMART" id="SM00073">
    <property type="entry name" value="HPT"/>
    <property type="match status" value="1"/>
</dbReference>
<dbReference type="GO" id="GO:0005886">
    <property type="term" value="C:plasma membrane"/>
    <property type="evidence" value="ECO:0007669"/>
    <property type="project" value="UniProtKB-SubCell"/>
</dbReference>
<dbReference type="OrthoDB" id="9770795at2"/>
<dbReference type="Gene3D" id="1.10.287.970">
    <property type="entry name" value="His Kinase A (phosphoacceptor) domain"/>
    <property type="match status" value="1"/>
</dbReference>
<dbReference type="SUPFAM" id="SSF47384">
    <property type="entry name" value="Homodimeric domain of signal transducing histidine kinase"/>
    <property type="match status" value="1"/>
</dbReference>
<keyword evidence="13" id="KW-0997">Cell inner membrane</keyword>
<dbReference type="PRINTS" id="PR00344">
    <property type="entry name" value="BCTRLSENSOR"/>
</dbReference>
<dbReference type="SMART" id="SM00387">
    <property type="entry name" value="HATPase_c"/>
    <property type="match status" value="1"/>
</dbReference>
<keyword evidence="12 13" id="KW-0472">Membrane</keyword>
<name>C9PQ68_9PAST</name>
<gene>
    <name evidence="20" type="primary">arcB</name>
    <name evidence="20" type="ORF">HMPREF0621_1142</name>
</gene>
<dbReference type="InterPro" id="IPR008207">
    <property type="entry name" value="Sig_transdc_His_kin_Hpt_dom"/>
</dbReference>
<dbReference type="SUPFAM" id="SSF52172">
    <property type="entry name" value="CheY-like"/>
    <property type="match status" value="1"/>
</dbReference>
<dbReference type="GO" id="GO:0005524">
    <property type="term" value="F:ATP binding"/>
    <property type="evidence" value="ECO:0007669"/>
    <property type="project" value="UniProtKB-UniRule"/>
</dbReference>
<dbReference type="PROSITE" id="PS50109">
    <property type="entry name" value="HIS_KIN"/>
    <property type="match status" value="1"/>
</dbReference>
<dbReference type="SMART" id="SM00448">
    <property type="entry name" value="REC"/>
    <property type="match status" value="1"/>
</dbReference>
<dbReference type="InterPro" id="IPR036641">
    <property type="entry name" value="HPT_dom_sf"/>
</dbReference>
<keyword evidence="4 15" id="KW-0597">Phosphoprotein</keyword>
<evidence type="ECO:0000256" key="16">
    <source>
        <dbReference type="SAM" id="Phobius"/>
    </source>
</evidence>
<reference evidence="20 21" key="1">
    <citation type="submission" date="2009-10" db="EMBL/GenBank/DDBJ databases">
        <authorList>
            <person name="Muzny D."/>
            <person name="Qin X."/>
            <person name="Deng J."/>
            <person name="Jiang H."/>
            <person name="Liu Y."/>
            <person name="Qu J."/>
            <person name="Song X.-Z."/>
            <person name="Zhang L."/>
            <person name="Thornton R."/>
            <person name="Coyle M."/>
            <person name="Francisco L."/>
            <person name="Jackson L."/>
            <person name="Javaid M."/>
            <person name="Korchina V."/>
            <person name="Kovar C."/>
            <person name="Mata R."/>
            <person name="Mathew T."/>
            <person name="Ngo R."/>
            <person name="Nguyen L."/>
            <person name="Nguyen N."/>
            <person name="Okwuonu G."/>
            <person name="Ongeri F."/>
            <person name="Pham C."/>
            <person name="Simmons D."/>
            <person name="Wilczek-Boney K."/>
            <person name="Hale W."/>
            <person name="Jakkamsetti A."/>
            <person name="Pham P."/>
            <person name="Ruth R."/>
            <person name="San Lucas F."/>
            <person name="Warren J."/>
            <person name="Zhang J."/>
            <person name="Zhao Z."/>
            <person name="Zhou C."/>
            <person name="Zhu D."/>
            <person name="Lee S."/>
            <person name="Bess C."/>
            <person name="Blankenburg K."/>
            <person name="Forbes L."/>
            <person name="Fu Q."/>
            <person name="Gubbala S."/>
            <person name="Hirani K."/>
            <person name="Jayaseelan J.C."/>
            <person name="Lara F."/>
            <person name="Munidasa M."/>
            <person name="Palculict T."/>
            <person name="Patil S."/>
            <person name="Pu L.-L."/>
            <person name="Saada N."/>
            <person name="Tang L."/>
            <person name="Weissenberger G."/>
            <person name="Zhu Y."/>
            <person name="Hemphill L."/>
            <person name="Shang Y."/>
            <person name="Youmans B."/>
            <person name="Ayvaz T."/>
            <person name="Ross M."/>
            <person name="Santibanez J."/>
            <person name="Aqrawi P."/>
            <person name="Gross S."/>
            <person name="Joshi V."/>
            <person name="Fowler G."/>
            <person name="Nazareth L."/>
            <person name="Reid J."/>
            <person name="Worley K."/>
            <person name="Petrosino J."/>
            <person name="Highlander S."/>
            <person name="Gibbs R."/>
        </authorList>
    </citation>
    <scope>NUCLEOTIDE SEQUENCE [LARGE SCALE GENOMIC DNA]</scope>
    <source>
        <strain evidence="20 21">ATCC 43325</strain>
    </source>
</reference>
<dbReference type="InterPro" id="IPR001789">
    <property type="entry name" value="Sig_transdc_resp-reg_receiver"/>
</dbReference>
<dbReference type="PROSITE" id="PS50894">
    <property type="entry name" value="HPT"/>
    <property type="match status" value="1"/>
</dbReference>
<dbReference type="Pfam" id="PF02518">
    <property type="entry name" value="HATPase_c"/>
    <property type="match status" value="1"/>
</dbReference>
<evidence type="ECO:0000256" key="3">
    <source>
        <dbReference type="ARBA" id="ARBA00022475"/>
    </source>
</evidence>
<dbReference type="Pfam" id="PF01627">
    <property type="entry name" value="Hpt"/>
    <property type="match status" value="1"/>
</dbReference>
<dbReference type="Gene3D" id="3.40.50.2300">
    <property type="match status" value="1"/>
</dbReference>
<dbReference type="AlphaFoldDB" id="C9PQ68"/>
<dbReference type="Proteomes" id="UP000005519">
    <property type="component" value="Unassembled WGS sequence"/>
</dbReference>
<organism evidence="20 21">
    <name type="scientific">Pasteurella dagmatis ATCC 43325</name>
    <dbReference type="NCBI Taxonomy" id="667128"/>
    <lineage>
        <taxon>Bacteria</taxon>
        <taxon>Pseudomonadati</taxon>
        <taxon>Pseudomonadota</taxon>
        <taxon>Gammaproteobacteria</taxon>
        <taxon>Pasteurellales</taxon>
        <taxon>Pasteurellaceae</taxon>
        <taxon>Pasteurella</taxon>
    </lineage>
</organism>
<keyword evidence="9 13" id="KW-0067">ATP-binding</keyword>
<dbReference type="InterPro" id="IPR004358">
    <property type="entry name" value="Sig_transdc_His_kin-like_C"/>
</dbReference>
<comment type="caution">
    <text evidence="20">The sequence shown here is derived from an EMBL/GenBank/DDBJ whole genome shotgun (WGS) entry which is preliminary data.</text>
</comment>
<evidence type="ECO:0000256" key="1">
    <source>
        <dbReference type="ARBA" id="ARBA00000085"/>
    </source>
</evidence>
<keyword evidence="8 13" id="KW-0418">Kinase</keyword>
<evidence type="ECO:0000313" key="21">
    <source>
        <dbReference type="Proteomes" id="UP000005519"/>
    </source>
</evidence>
<keyword evidence="21" id="KW-1185">Reference proteome</keyword>
<dbReference type="InterPro" id="IPR003661">
    <property type="entry name" value="HisK_dim/P_dom"/>
</dbReference>
<dbReference type="SUPFAM" id="SSF55874">
    <property type="entry name" value="ATPase domain of HSP90 chaperone/DNA topoisomerase II/histidine kinase"/>
    <property type="match status" value="1"/>
</dbReference>
<comment type="subcellular location">
    <subcellularLocation>
        <location evidence="13">Cell inner membrane</location>
        <topology evidence="13">Multi-pass membrane protein</topology>
    </subcellularLocation>
    <subcellularLocation>
        <location evidence="2">Cell membrane</location>
        <topology evidence="2">Multi-pass membrane protein</topology>
    </subcellularLocation>
</comment>
<dbReference type="Pfam" id="PF00072">
    <property type="entry name" value="Response_reg"/>
    <property type="match status" value="1"/>
</dbReference>
<dbReference type="Pfam" id="PF18415">
    <property type="entry name" value="HKR_ArcB_TM"/>
    <property type="match status" value="1"/>
</dbReference>
<dbReference type="SMART" id="SM00388">
    <property type="entry name" value="HisKA"/>
    <property type="match status" value="1"/>
</dbReference>
<dbReference type="STRING" id="667128.HMPREF0621_1142"/>
<keyword evidence="6 16" id="KW-0812">Transmembrane</keyword>
<dbReference type="InterPro" id="IPR014409">
    <property type="entry name" value="Sig_transdc_His_kin_hyb_ArcB"/>
</dbReference>
<comment type="catalytic activity">
    <reaction evidence="1 13">
        <text>ATP + protein L-histidine = ADP + protein N-phospho-L-histidine.</text>
        <dbReference type="EC" id="2.7.13.3"/>
    </reaction>
</comment>
<dbReference type="PANTHER" id="PTHR45339">
    <property type="entry name" value="HYBRID SIGNAL TRANSDUCTION HISTIDINE KINASE J"/>
    <property type="match status" value="1"/>
</dbReference>
<evidence type="ECO:0000256" key="4">
    <source>
        <dbReference type="ARBA" id="ARBA00022553"/>
    </source>
</evidence>
<keyword evidence="13" id="KW-0804">Transcription</keyword>
<dbReference type="InterPro" id="IPR011006">
    <property type="entry name" value="CheY-like_superfamily"/>
</dbReference>
<feature type="modified residue" description="4-aspartylphosphate" evidence="15">
    <location>
        <position position="408"/>
    </location>
</feature>
<dbReference type="CDD" id="cd16922">
    <property type="entry name" value="HATPase_EvgS-ArcB-TorS-like"/>
    <property type="match status" value="1"/>
</dbReference>
<evidence type="ECO:0000256" key="8">
    <source>
        <dbReference type="ARBA" id="ARBA00022777"/>
    </source>
</evidence>
<dbReference type="CDD" id="cd00082">
    <property type="entry name" value="HisKA"/>
    <property type="match status" value="1"/>
</dbReference>
<keyword evidence="13" id="KW-0805">Transcription regulation</keyword>
<protein>
    <recommendedName>
        <fullName evidence="13">Aerobic respiration control sensor protein</fullName>
        <ecNumber evidence="13">2.7.13.3</ecNumber>
    </recommendedName>
</protein>
<dbReference type="HOGENOM" id="CLU_000445_114_15_6"/>
<keyword evidence="5 13" id="KW-0808">Transferase</keyword>
<dbReference type="InterPro" id="IPR005467">
    <property type="entry name" value="His_kinase_dom"/>
</dbReference>
<dbReference type="GO" id="GO:0000155">
    <property type="term" value="F:phosphorelay sensor kinase activity"/>
    <property type="evidence" value="ECO:0007669"/>
    <property type="project" value="UniProtKB-UniRule"/>
</dbReference>
<keyword evidence="7 13" id="KW-0547">Nucleotide-binding</keyword>
<feature type="domain" description="Response regulatory" evidence="18">
    <location>
        <begin position="359"/>
        <end position="478"/>
    </location>
</feature>
<dbReference type="InterPro" id="IPR036097">
    <property type="entry name" value="HisK_dim/P_sf"/>
</dbReference>
<evidence type="ECO:0000256" key="7">
    <source>
        <dbReference type="ARBA" id="ARBA00022741"/>
    </source>
</evidence>
<proteinExistence type="predicted"/>
<dbReference type="Gene3D" id="1.10.287.130">
    <property type="match status" value="1"/>
</dbReference>
<evidence type="ECO:0000256" key="11">
    <source>
        <dbReference type="ARBA" id="ARBA00023012"/>
    </source>
</evidence>
<dbReference type="PANTHER" id="PTHR45339:SF1">
    <property type="entry name" value="HYBRID SIGNAL TRANSDUCTION HISTIDINE KINASE J"/>
    <property type="match status" value="1"/>
</dbReference>
<feature type="modified residue" description="Phosphohistidine" evidence="14">
    <location>
        <position position="557"/>
    </location>
</feature>
<dbReference type="CDD" id="cd17546">
    <property type="entry name" value="REC_hyHK_CKI1_RcsC-like"/>
    <property type="match status" value="1"/>
</dbReference>
<dbReference type="InterPro" id="IPR036890">
    <property type="entry name" value="HATPase_C_sf"/>
</dbReference>
<dbReference type="InterPro" id="IPR003594">
    <property type="entry name" value="HATPase_dom"/>
</dbReference>
<sequence length="617" mass="69636">MKNIRYFTQKYVDWVIRLGRLRFSLLGVALLAVLALCTQALLSIFIIGKINWADMIRSIVFGLISAPFVIYFFTLLVEKLERSRQDLKKLVDNLRNEVSERVLAEKKLSIALDNIEKTSRDKTQLMATISHELRTPLNGIIGLSRILLDSELTDKQRDYLKTIHISAISLGHIFSDIIDLEKIDARRIELSPKEVELQHLLADISNFGTLMAADKKLCFQLIESSPLPQWLMLDYARVSQILWNLIGNAVKFTSKGSVQLNVSTNENNIYFIVSDTGVGIPQEELHRVFEMYYQVKSSGQKPLGSGIGLAVSKTIAQLMGGDLTVESELGKGASFTLTLPLKEVNKPTTRQNQLPEILSILLVEDIEVNVVVAKSVLEKLGYTVDVAMTGADAIAKFEQHYYDLVLLDIQLPDMLGFDVAQKLREGYEEGIYDFLPPLVALTANVMQSKQEYQSKGMDDVLRKPLVLDELTTCLSEFFGDMVMPMQVSKPVQLETQKSVFDVNMLSELIDMLGVNFVKNNLQLFQQTMPEYMNELLTNYQAYQNDPTQKDKVLSAAHKMKGAAASVGLKRIQQIAAQAQNPEVKNWESNIGDWIAQIEQVWQQDVAELFNWLDSQTQ</sequence>
<feature type="domain" description="Histidine kinase" evidence="17">
    <location>
        <begin position="128"/>
        <end position="343"/>
    </location>
</feature>
<dbReference type="Pfam" id="PF00512">
    <property type="entry name" value="HisKA"/>
    <property type="match status" value="1"/>
</dbReference>
<dbReference type="Gene3D" id="3.30.565.10">
    <property type="entry name" value="Histidine kinase-like ATPase, C-terminal domain"/>
    <property type="match status" value="1"/>
</dbReference>
<dbReference type="RefSeq" id="WP_005764746.1">
    <property type="nucleotide sequence ID" value="NZ_GG704813.1"/>
</dbReference>
<evidence type="ECO:0000256" key="9">
    <source>
        <dbReference type="ARBA" id="ARBA00022840"/>
    </source>
</evidence>
<keyword evidence="3 13" id="KW-1003">Cell membrane</keyword>
<evidence type="ECO:0000256" key="5">
    <source>
        <dbReference type="ARBA" id="ARBA00022679"/>
    </source>
</evidence>
<evidence type="ECO:0000256" key="13">
    <source>
        <dbReference type="PIRNR" id="PIRNR003182"/>
    </source>
</evidence>
<evidence type="ECO:0000259" key="19">
    <source>
        <dbReference type="PROSITE" id="PS50894"/>
    </source>
</evidence>
<evidence type="ECO:0000256" key="12">
    <source>
        <dbReference type="ARBA" id="ARBA00023136"/>
    </source>
</evidence>
<dbReference type="PROSITE" id="PS50110">
    <property type="entry name" value="RESPONSE_REGULATORY"/>
    <property type="match status" value="1"/>
</dbReference>
<dbReference type="FunFam" id="3.30.565.10:FF:000023">
    <property type="entry name" value="PAS domain-containing sensor histidine kinase"/>
    <property type="match status" value="1"/>
</dbReference>
<dbReference type="InterPro" id="IPR040642">
    <property type="entry name" value="HKR_ArcB_TM"/>
</dbReference>
<dbReference type="EC" id="2.7.13.3" evidence="13"/>
<keyword evidence="10 16" id="KW-1133">Transmembrane helix</keyword>
<evidence type="ECO:0000256" key="2">
    <source>
        <dbReference type="ARBA" id="ARBA00004651"/>
    </source>
</evidence>
<evidence type="ECO:0000313" key="20">
    <source>
        <dbReference type="EMBL" id="EEX50295.1"/>
    </source>
</evidence>
<feature type="transmembrane region" description="Helical" evidence="16">
    <location>
        <begin position="21"/>
        <end position="47"/>
    </location>
</feature>
<dbReference type="EMBL" id="ACZR01000012">
    <property type="protein sequence ID" value="EEX50295.1"/>
    <property type="molecule type" value="Genomic_DNA"/>
</dbReference>
<dbReference type="InterPro" id="IPR027460">
    <property type="entry name" value="ArcB_TM_sf"/>
</dbReference>
<feature type="domain" description="HPt" evidence="19">
    <location>
        <begin position="513"/>
        <end position="611"/>
    </location>
</feature>